<proteinExistence type="predicted"/>
<keyword evidence="2" id="KW-1185">Reference proteome</keyword>
<dbReference type="EMBL" id="JYDP01000032">
    <property type="protein sequence ID" value="KRZ13421.1"/>
    <property type="molecule type" value="Genomic_DNA"/>
</dbReference>
<accession>A0A0V1HS47</accession>
<dbReference type="OrthoDB" id="5940031at2759"/>
<protein>
    <submittedName>
        <fullName evidence="1">Uncharacterized protein</fullName>
    </submittedName>
</protein>
<evidence type="ECO:0000313" key="1">
    <source>
        <dbReference type="EMBL" id="KRZ13421.1"/>
    </source>
</evidence>
<dbReference type="AlphaFoldDB" id="A0A0V1HS47"/>
<name>A0A0V1HS47_9BILA</name>
<sequence length="182" mass="21035">MAASTGEGLPVGQLLMPNFVMQSTVAGGHQVMEKSRKCQRSPLSSRSCPTMAIRFVEHPLQKLTCCWNWPYFRPRPTQRCHNNRYITKVALNMSPAFNPHIWKPLLGIRCEYNMQSFIPEYDIVVFFSVDLTPRALSFMADDHRFMDNLWIAEDENHRVPTSGTMRFNILCLNDKNNRQLVA</sequence>
<comment type="caution">
    <text evidence="1">The sequence shown here is derived from an EMBL/GenBank/DDBJ whole genome shotgun (WGS) entry which is preliminary data.</text>
</comment>
<evidence type="ECO:0000313" key="2">
    <source>
        <dbReference type="Proteomes" id="UP000055024"/>
    </source>
</evidence>
<organism evidence="1 2">
    <name type="scientific">Trichinella zimbabwensis</name>
    <dbReference type="NCBI Taxonomy" id="268475"/>
    <lineage>
        <taxon>Eukaryota</taxon>
        <taxon>Metazoa</taxon>
        <taxon>Ecdysozoa</taxon>
        <taxon>Nematoda</taxon>
        <taxon>Enoplea</taxon>
        <taxon>Dorylaimia</taxon>
        <taxon>Trichinellida</taxon>
        <taxon>Trichinellidae</taxon>
        <taxon>Trichinella</taxon>
    </lineage>
</organism>
<gene>
    <name evidence="1" type="ORF">T11_12539</name>
</gene>
<dbReference type="Proteomes" id="UP000055024">
    <property type="component" value="Unassembled WGS sequence"/>
</dbReference>
<reference evidence="1 2" key="1">
    <citation type="submission" date="2015-01" db="EMBL/GenBank/DDBJ databases">
        <title>Evolution of Trichinella species and genotypes.</title>
        <authorList>
            <person name="Korhonen P.K."/>
            <person name="Edoardo P."/>
            <person name="Giuseppe L.R."/>
            <person name="Gasser R.B."/>
        </authorList>
    </citation>
    <scope>NUCLEOTIDE SEQUENCE [LARGE SCALE GENOMIC DNA]</scope>
    <source>
        <strain evidence="1">ISS1029</strain>
    </source>
</reference>